<evidence type="ECO:0000256" key="1">
    <source>
        <dbReference type="SAM" id="MobiDB-lite"/>
    </source>
</evidence>
<reference evidence="2" key="1">
    <citation type="submission" date="2020-02" db="EMBL/GenBank/DDBJ databases">
        <authorList>
            <person name="Meier V. D."/>
        </authorList>
    </citation>
    <scope>NUCLEOTIDE SEQUENCE</scope>
    <source>
        <strain evidence="2">AVDCRST_MAG26</strain>
    </source>
</reference>
<organism evidence="2">
    <name type="scientific">uncultured Chloroflexia bacterium</name>
    <dbReference type="NCBI Taxonomy" id="1672391"/>
    <lineage>
        <taxon>Bacteria</taxon>
        <taxon>Bacillati</taxon>
        <taxon>Chloroflexota</taxon>
        <taxon>Chloroflexia</taxon>
        <taxon>environmental samples</taxon>
    </lineage>
</organism>
<feature type="region of interest" description="Disordered" evidence="1">
    <location>
        <begin position="277"/>
        <end position="296"/>
    </location>
</feature>
<sequence>MQTTSQASVQGLMQAMRQRWGDAIAWTGYRERRAEEGIPALSSTPLAPLGAYLQPGQLVEITGAPGSGKSGLALMLLAALIQPTAPTLQASSTDVRRGLAAYIDTPRTFYPPSAAAMGIDLRHLWIVRLEAWRDTLAATEALLGAGLLDVVLWDLVGCRATPTSGQLQRLRKAAAQQGTTLLQLTSEPARPSQRALDYWAHVRLVVQRRELLWEQLGEQRLVGGYTLQIDVVRAPGKPPTQPVELRIGGKGAAGQRGSGAKGQRGKGAICGKMETMWAKESEDHDGAEPEKYVSLP</sequence>
<dbReference type="SUPFAM" id="SSF52540">
    <property type="entry name" value="P-loop containing nucleoside triphosphate hydrolases"/>
    <property type="match status" value="1"/>
</dbReference>
<evidence type="ECO:0000313" key="2">
    <source>
        <dbReference type="EMBL" id="CAA9239175.1"/>
    </source>
</evidence>
<dbReference type="Gene3D" id="3.40.50.300">
    <property type="entry name" value="P-loop containing nucleotide triphosphate hydrolases"/>
    <property type="match status" value="1"/>
</dbReference>
<feature type="region of interest" description="Disordered" evidence="1">
    <location>
        <begin position="247"/>
        <end position="267"/>
    </location>
</feature>
<feature type="compositionally biased region" description="Gly residues" evidence="1">
    <location>
        <begin position="248"/>
        <end position="262"/>
    </location>
</feature>
<dbReference type="AlphaFoldDB" id="A0A6J4I1Z7"/>
<name>A0A6J4I1Z7_9CHLR</name>
<proteinExistence type="predicted"/>
<dbReference type="EMBL" id="CADCTK010000321">
    <property type="protein sequence ID" value="CAA9239175.1"/>
    <property type="molecule type" value="Genomic_DNA"/>
</dbReference>
<dbReference type="InterPro" id="IPR027417">
    <property type="entry name" value="P-loop_NTPase"/>
</dbReference>
<gene>
    <name evidence="2" type="ORF">AVDCRST_MAG26-1340</name>
</gene>
<accession>A0A6J4I1Z7</accession>
<protein>
    <submittedName>
        <fullName evidence="2">Uncharacterized protein</fullName>
    </submittedName>
</protein>